<dbReference type="EC" id="3.2.2.22" evidence="1"/>
<dbReference type="PANTHER" id="PTHR33453:SF10">
    <property type="entry name" value="RRNA N-GLYCOSYLASE"/>
    <property type="match status" value="1"/>
</dbReference>
<dbReference type="InterPro" id="IPR016138">
    <property type="entry name" value="Ribosome_inactivat_prot_sub1"/>
</dbReference>
<sequence>MNSQSFFLVSLACFFVHLVAQAQAAPSSVHLYFELSTQTYDDLWTKLRRQLRQPSNPEYVPPNVQGRYVLGPRRPEFYGTPLGWIMVHVTGAATEDKTTLAIANDDLYLLGFRNSTGHWYILTGFGGLPGAITMPFTESNYDLVGGHLNLPTVPLGKQSAIEAVKILASCDHFDTTTEAQVKQALVRFVVMIAEAARFPAIRGTFSSSHKWQQQTFITQTQAKRVVHWGKLSTLLVIWKRTYAWDGDRARDVKDEIGVNGPRDALDLVDFLLRPENI</sequence>
<dbReference type="InterPro" id="IPR036041">
    <property type="entry name" value="Ribosome-inact_prot_sf"/>
</dbReference>
<organism evidence="3 4">
    <name type="scientific">Miscanthus lutarioriparius</name>
    <dbReference type="NCBI Taxonomy" id="422564"/>
    <lineage>
        <taxon>Eukaryota</taxon>
        <taxon>Viridiplantae</taxon>
        <taxon>Streptophyta</taxon>
        <taxon>Embryophyta</taxon>
        <taxon>Tracheophyta</taxon>
        <taxon>Spermatophyta</taxon>
        <taxon>Magnoliopsida</taxon>
        <taxon>Liliopsida</taxon>
        <taxon>Poales</taxon>
        <taxon>Poaceae</taxon>
        <taxon>PACMAD clade</taxon>
        <taxon>Panicoideae</taxon>
        <taxon>Andropogonodae</taxon>
        <taxon>Andropogoneae</taxon>
        <taxon>Saccharinae</taxon>
        <taxon>Miscanthus</taxon>
    </lineage>
</organism>
<dbReference type="GO" id="GO:0090729">
    <property type="term" value="F:toxin activity"/>
    <property type="evidence" value="ECO:0007669"/>
    <property type="project" value="UniProtKB-KW"/>
</dbReference>
<evidence type="ECO:0000313" key="4">
    <source>
        <dbReference type="Proteomes" id="UP000604825"/>
    </source>
</evidence>
<dbReference type="GO" id="GO:0030598">
    <property type="term" value="F:rRNA N-glycosylase activity"/>
    <property type="evidence" value="ECO:0007669"/>
    <property type="project" value="UniProtKB-EC"/>
</dbReference>
<dbReference type="AlphaFoldDB" id="A0A811QTQ9"/>
<reference evidence="3" key="1">
    <citation type="submission" date="2020-10" db="EMBL/GenBank/DDBJ databases">
        <authorList>
            <person name="Han B."/>
            <person name="Lu T."/>
            <person name="Zhao Q."/>
            <person name="Huang X."/>
            <person name="Zhao Y."/>
        </authorList>
    </citation>
    <scope>NUCLEOTIDE SEQUENCE</scope>
</reference>
<dbReference type="GO" id="GO:0006952">
    <property type="term" value="P:defense response"/>
    <property type="evidence" value="ECO:0007669"/>
    <property type="project" value="UniProtKB-KW"/>
</dbReference>
<keyword evidence="1" id="KW-0652">Protein synthesis inhibitor</keyword>
<dbReference type="GO" id="GO:0017148">
    <property type="term" value="P:negative regulation of translation"/>
    <property type="evidence" value="ECO:0007669"/>
    <property type="project" value="UniProtKB-KW"/>
</dbReference>
<keyword evidence="1" id="KW-0800">Toxin</keyword>
<keyword evidence="2" id="KW-0732">Signal</keyword>
<evidence type="ECO:0000313" key="3">
    <source>
        <dbReference type="EMBL" id="CAD6259592.1"/>
    </source>
</evidence>
<accession>A0A811QTQ9</accession>
<feature type="chain" id="PRO_5032313304" description="rRNA N-glycosylase" evidence="2">
    <location>
        <begin position="25"/>
        <end position="277"/>
    </location>
</feature>
<comment type="caution">
    <text evidence="3">The sequence shown here is derived from an EMBL/GenBank/DDBJ whole genome shotgun (WGS) entry which is preliminary data.</text>
</comment>
<dbReference type="SUPFAM" id="SSF56371">
    <property type="entry name" value="Ribosome inactivating proteins (RIP)"/>
    <property type="match status" value="1"/>
</dbReference>
<dbReference type="EMBL" id="CAJGYO010000011">
    <property type="protein sequence ID" value="CAD6259592.1"/>
    <property type="molecule type" value="Genomic_DNA"/>
</dbReference>
<name>A0A811QTQ9_9POAL</name>
<keyword evidence="1" id="KW-0378">Hydrolase</keyword>
<keyword evidence="4" id="KW-1185">Reference proteome</keyword>
<evidence type="ECO:0000256" key="2">
    <source>
        <dbReference type="SAM" id="SignalP"/>
    </source>
</evidence>
<dbReference type="Gene3D" id="3.40.420.10">
    <property type="entry name" value="Ricin (A subunit), domain 1"/>
    <property type="match status" value="1"/>
</dbReference>
<dbReference type="Proteomes" id="UP000604825">
    <property type="component" value="Unassembled WGS sequence"/>
</dbReference>
<comment type="similarity">
    <text evidence="1">Belongs to the ribosome-inactivating protein family.</text>
</comment>
<gene>
    <name evidence="3" type="ORF">NCGR_LOCUS43029</name>
</gene>
<protein>
    <recommendedName>
        <fullName evidence="1">rRNA N-glycosylase</fullName>
        <ecNumber evidence="1">3.2.2.22</ecNumber>
    </recommendedName>
</protein>
<feature type="signal peptide" evidence="2">
    <location>
        <begin position="1"/>
        <end position="24"/>
    </location>
</feature>
<dbReference type="OrthoDB" id="633546at2759"/>
<dbReference type="Pfam" id="PF00161">
    <property type="entry name" value="RIP"/>
    <property type="match status" value="1"/>
</dbReference>
<proteinExistence type="inferred from homology"/>
<evidence type="ECO:0000256" key="1">
    <source>
        <dbReference type="RuleBase" id="RU004915"/>
    </source>
</evidence>
<dbReference type="PANTHER" id="PTHR33453">
    <property type="match status" value="1"/>
</dbReference>
<dbReference type="InterPro" id="IPR001574">
    <property type="entry name" value="Ribosome_inactivat_prot"/>
</dbReference>
<keyword evidence="1" id="KW-0611">Plant defense</keyword>
<comment type="catalytic activity">
    <reaction evidence="1">
        <text>Endohydrolysis of the N-glycosidic bond at one specific adenosine on the 28S rRNA.</text>
        <dbReference type="EC" id="3.2.2.22"/>
    </reaction>
</comment>